<name>A0AA40CUG4_9PEZI</name>
<reference evidence="9" key="1">
    <citation type="submission" date="2023-06" db="EMBL/GenBank/DDBJ databases">
        <title>Genome-scale phylogeny and comparative genomics of the fungal order Sordariales.</title>
        <authorList>
            <consortium name="Lawrence Berkeley National Laboratory"/>
            <person name="Hensen N."/>
            <person name="Bonometti L."/>
            <person name="Westerberg I."/>
            <person name="Brannstrom I.O."/>
            <person name="Guillou S."/>
            <person name="Cros-Aarteil S."/>
            <person name="Calhoun S."/>
            <person name="Haridas S."/>
            <person name="Kuo A."/>
            <person name="Mondo S."/>
            <person name="Pangilinan J."/>
            <person name="Riley R."/>
            <person name="Labutti K."/>
            <person name="Andreopoulos B."/>
            <person name="Lipzen A."/>
            <person name="Chen C."/>
            <person name="Yanf M."/>
            <person name="Daum C."/>
            <person name="Ng V."/>
            <person name="Clum A."/>
            <person name="Steindorff A."/>
            <person name="Ohm R."/>
            <person name="Martin F."/>
            <person name="Silar P."/>
            <person name="Natvig D."/>
            <person name="Lalanne C."/>
            <person name="Gautier V."/>
            <person name="Ament-Velasquez S.L."/>
            <person name="Kruys A."/>
            <person name="Hutchinson M.I."/>
            <person name="Powell A.J."/>
            <person name="Barry K."/>
            <person name="Miller A.N."/>
            <person name="Grigoriev I.V."/>
            <person name="Debuchy R."/>
            <person name="Gladieux P."/>
            <person name="Thoren M.H."/>
            <person name="Johannesson H."/>
        </authorList>
    </citation>
    <scope>NUCLEOTIDE SEQUENCE</scope>
    <source>
        <strain evidence="9">SMH2532-1</strain>
    </source>
</reference>
<feature type="transmembrane region" description="Helical" evidence="7">
    <location>
        <begin position="43"/>
        <end position="61"/>
    </location>
</feature>
<feature type="compositionally biased region" description="Basic and acidic residues" evidence="6">
    <location>
        <begin position="545"/>
        <end position="575"/>
    </location>
</feature>
<dbReference type="PANTHER" id="PTHR23501">
    <property type="entry name" value="MAJOR FACILITATOR SUPERFAMILY"/>
    <property type="match status" value="1"/>
</dbReference>
<feature type="transmembrane region" description="Helical" evidence="7">
    <location>
        <begin position="138"/>
        <end position="158"/>
    </location>
</feature>
<keyword evidence="10" id="KW-1185">Reference proteome</keyword>
<feature type="transmembrane region" description="Helical" evidence="7">
    <location>
        <begin position="272"/>
        <end position="291"/>
    </location>
</feature>
<evidence type="ECO:0000256" key="5">
    <source>
        <dbReference type="ARBA" id="ARBA00023136"/>
    </source>
</evidence>
<dbReference type="FunFam" id="1.20.1720.10:FF:000012">
    <property type="entry name" value="MFS toxin efflux pump (AflT)"/>
    <property type="match status" value="1"/>
</dbReference>
<feature type="transmembrane region" description="Helical" evidence="7">
    <location>
        <begin position="351"/>
        <end position="375"/>
    </location>
</feature>
<dbReference type="Pfam" id="PF07690">
    <property type="entry name" value="MFS_1"/>
    <property type="match status" value="1"/>
</dbReference>
<organism evidence="9 10">
    <name type="scientific">Cercophora newfieldiana</name>
    <dbReference type="NCBI Taxonomy" id="92897"/>
    <lineage>
        <taxon>Eukaryota</taxon>
        <taxon>Fungi</taxon>
        <taxon>Dikarya</taxon>
        <taxon>Ascomycota</taxon>
        <taxon>Pezizomycotina</taxon>
        <taxon>Sordariomycetes</taxon>
        <taxon>Sordariomycetidae</taxon>
        <taxon>Sordariales</taxon>
        <taxon>Lasiosphaeriaceae</taxon>
        <taxon>Cercophora</taxon>
    </lineage>
</organism>
<dbReference type="InterPro" id="IPR011701">
    <property type="entry name" value="MFS"/>
</dbReference>
<feature type="transmembrane region" description="Helical" evidence="7">
    <location>
        <begin position="83"/>
        <end position="101"/>
    </location>
</feature>
<dbReference type="AlphaFoldDB" id="A0AA40CUG4"/>
<dbReference type="InterPro" id="IPR020846">
    <property type="entry name" value="MFS_dom"/>
</dbReference>
<sequence>MDPNDVSSLSPSPSQGATTGEEEKSPQLPADESNPEAEYPSRLRLALVAIGLYLAVFLFALDQNIVANAVPRITDEFKSVSEIGWYGSAFLLTTCAFQLFYGKAYSFFSIKYTFLFAVGVFELGSLVCALAPTSTALIIGRAVAGLGGSGIVAGAFIIIAHSVPLHIRPVFLSAMGGVLGIASVSGPLLGGVFTDRLTWRWCFYINLPFGAVTVIAIAAFFKPPSRPAVDNLPFLTKVKAIDWLGIVLLIPCIVCLLLALEWGGSTYPWSNGRIIALFVLFGILGIAFGFVQFRRGEKAIVPPRIIAQRSVAAAAWFAFFNGAAFLVVVYYTPLWHQVIRQASAVESGIRLLPLIVGVVIMVISCGGLVALFGYYAPFMILASVLAPIGEGLMSTWTVDATFGQWFGYEALTGLALGMGLQQPVMTVQTVLPIQDVPIASSLIVFMQTLGGAILVALGQSVFSNRLITNLESQLAGSDSGLSPEDLLQTGATDVYSKIPPQLRRPVLEAYNDAITHVYIVAICASSLTIFGSLAIEWRSVKKAKKGEAKKGEAKKGEAKKGEAKKGEAKKAEAPA</sequence>
<feature type="compositionally biased region" description="Polar residues" evidence="6">
    <location>
        <begin position="1"/>
        <end position="18"/>
    </location>
</feature>
<gene>
    <name evidence="9" type="ORF">B0T16DRAFT_367205</name>
</gene>
<feature type="transmembrane region" description="Helical" evidence="7">
    <location>
        <begin position="442"/>
        <end position="462"/>
    </location>
</feature>
<keyword evidence="3 7" id="KW-0812">Transmembrane</keyword>
<dbReference type="GO" id="GO:0005886">
    <property type="term" value="C:plasma membrane"/>
    <property type="evidence" value="ECO:0007669"/>
    <property type="project" value="TreeGrafter"/>
</dbReference>
<dbReference type="PANTHER" id="PTHR23501:SF199">
    <property type="entry name" value="MFS EFFLUX TRANSPORTER INPD-RELATED"/>
    <property type="match status" value="1"/>
</dbReference>
<dbReference type="InterPro" id="IPR036259">
    <property type="entry name" value="MFS_trans_sf"/>
</dbReference>
<evidence type="ECO:0000256" key="1">
    <source>
        <dbReference type="ARBA" id="ARBA00004141"/>
    </source>
</evidence>
<feature type="transmembrane region" description="Helical" evidence="7">
    <location>
        <begin position="201"/>
        <end position="221"/>
    </location>
</feature>
<feature type="region of interest" description="Disordered" evidence="6">
    <location>
        <begin position="541"/>
        <end position="575"/>
    </location>
</feature>
<feature type="region of interest" description="Disordered" evidence="6">
    <location>
        <begin position="1"/>
        <end position="36"/>
    </location>
</feature>
<dbReference type="EMBL" id="JAULSV010000002">
    <property type="protein sequence ID" value="KAK0651142.1"/>
    <property type="molecule type" value="Genomic_DNA"/>
</dbReference>
<dbReference type="CDD" id="cd17502">
    <property type="entry name" value="MFS_Azr1_MDR_like"/>
    <property type="match status" value="1"/>
</dbReference>
<comment type="subcellular location">
    <subcellularLocation>
        <location evidence="1">Membrane</location>
        <topology evidence="1">Multi-pass membrane protein</topology>
    </subcellularLocation>
</comment>
<feature type="transmembrane region" description="Helical" evidence="7">
    <location>
        <begin position="311"/>
        <end position="331"/>
    </location>
</feature>
<feature type="transmembrane region" description="Helical" evidence="7">
    <location>
        <begin position="241"/>
        <end position="260"/>
    </location>
</feature>
<evidence type="ECO:0000256" key="7">
    <source>
        <dbReference type="SAM" id="Phobius"/>
    </source>
</evidence>
<feature type="domain" description="Major facilitator superfamily (MFS) profile" evidence="8">
    <location>
        <begin position="48"/>
        <end position="538"/>
    </location>
</feature>
<evidence type="ECO:0000256" key="2">
    <source>
        <dbReference type="ARBA" id="ARBA00022448"/>
    </source>
</evidence>
<keyword evidence="4 7" id="KW-1133">Transmembrane helix</keyword>
<accession>A0AA40CUG4</accession>
<keyword evidence="5 7" id="KW-0472">Membrane</keyword>
<dbReference type="FunFam" id="1.20.1250.20:FF:000196">
    <property type="entry name" value="MFS toxin efflux pump (AflT)"/>
    <property type="match status" value="1"/>
</dbReference>
<evidence type="ECO:0000256" key="3">
    <source>
        <dbReference type="ARBA" id="ARBA00022692"/>
    </source>
</evidence>
<evidence type="ECO:0000313" key="10">
    <source>
        <dbReference type="Proteomes" id="UP001174936"/>
    </source>
</evidence>
<dbReference type="GO" id="GO:0022857">
    <property type="term" value="F:transmembrane transporter activity"/>
    <property type="evidence" value="ECO:0007669"/>
    <property type="project" value="InterPro"/>
</dbReference>
<proteinExistence type="predicted"/>
<feature type="transmembrane region" description="Helical" evidence="7">
    <location>
        <begin position="113"/>
        <end position="132"/>
    </location>
</feature>
<dbReference type="Gene3D" id="1.20.1250.20">
    <property type="entry name" value="MFS general substrate transporter like domains"/>
    <property type="match status" value="1"/>
</dbReference>
<dbReference type="SUPFAM" id="SSF103473">
    <property type="entry name" value="MFS general substrate transporter"/>
    <property type="match status" value="1"/>
</dbReference>
<evidence type="ECO:0000256" key="6">
    <source>
        <dbReference type="SAM" id="MobiDB-lite"/>
    </source>
</evidence>
<dbReference type="PROSITE" id="PS50850">
    <property type="entry name" value="MFS"/>
    <property type="match status" value="1"/>
</dbReference>
<protein>
    <submittedName>
        <fullName evidence="9">Major facilitator superfamily domain-containing protein</fullName>
    </submittedName>
</protein>
<evidence type="ECO:0000256" key="4">
    <source>
        <dbReference type="ARBA" id="ARBA00022989"/>
    </source>
</evidence>
<feature type="transmembrane region" description="Helical" evidence="7">
    <location>
        <begin position="513"/>
        <end position="535"/>
    </location>
</feature>
<keyword evidence="2" id="KW-0813">Transport</keyword>
<comment type="caution">
    <text evidence="9">The sequence shown here is derived from an EMBL/GenBank/DDBJ whole genome shotgun (WGS) entry which is preliminary data.</text>
</comment>
<evidence type="ECO:0000313" key="9">
    <source>
        <dbReference type="EMBL" id="KAK0651142.1"/>
    </source>
</evidence>
<feature type="transmembrane region" description="Helical" evidence="7">
    <location>
        <begin position="170"/>
        <end position="189"/>
    </location>
</feature>
<evidence type="ECO:0000259" key="8">
    <source>
        <dbReference type="PROSITE" id="PS50850"/>
    </source>
</evidence>
<dbReference type="Proteomes" id="UP001174936">
    <property type="component" value="Unassembled WGS sequence"/>
</dbReference>